<organism evidence="2 3">
    <name type="scientific">Prolixibacter denitrificans</name>
    <dbReference type="NCBI Taxonomy" id="1541063"/>
    <lineage>
        <taxon>Bacteria</taxon>
        <taxon>Pseudomonadati</taxon>
        <taxon>Bacteroidota</taxon>
        <taxon>Bacteroidia</taxon>
        <taxon>Marinilabiliales</taxon>
        <taxon>Prolixibacteraceae</taxon>
        <taxon>Prolixibacter</taxon>
    </lineage>
</organism>
<dbReference type="InterPro" id="IPR025665">
    <property type="entry name" value="Beta-barrel_OMP_2"/>
</dbReference>
<protein>
    <submittedName>
        <fullName evidence="2">Outer membrane protein with beta-barrel domain</fullName>
    </submittedName>
</protein>
<dbReference type="AlphaFoldDB" id="A0A2P8CKC0"/>
<proteinExistence type="predicted"/>
<evidence type="ECO:0000313" key="2">
    <source>
        <dbReference type="EMBL" id="PSK85419.1"/>
    </source>
</evidence>
<dbReference type="Pfam" id="PF13568">
    <property type="entry name" value="OMP_b-brl_2"/>
    <property type="match status" value="1"/>
</dbReference>
<evidence type="ECO:0000259" key="1">
    <source>
        <dbReference type="Pfam" id="PF13568"/>
    </source>
</evidence>
<feature type="domain" description="Outer membrane protein beta-barrel" evidence="1">
    <location>
        <begin position="29"/>
        <end position="206"/>
    </location>
</feature>
<accession>A0A2P8CKC0</accession>
<sequence length="228" mass="25288">MCNLDYRKMKRPLVLTAILTMMVLSSYAQRPFRLTFVANPQFSWLTSDSKSVSNDQAHLGFDYGVEADIFLGNESYALTTGLTMNQTGGNLIYQTGQNFTFAGESLPSGTQIEYRLKYLEMPLAIKLRSKDFGRLNIYAQFGLTNWLNIKSSGTSSDGTLNDASINDEIKMFSMGLNIGFGIEHDLGGNNALTAGVVYNNGFTDVTSNPSVQDNTNLKTLRFRLGFIF</sequence>
<dbReference type="Proteomes" id="UP000240621">
    <property type="component" value="Unassembled WGS sequence"/>
</dbReference>
<gene>
    <name evidence="2" type="ORF">CLV93_101375</name>
</gene>
<reference evidence="2 3" key="1">
    <citation type="submission" date="2018-03" db="EMBL/GenBank/DDBJ databases">
        <title>Genomic Encyclopedia of Archaeal and Bacterial Type Strains, Phase II (KMG-II): from individual species to whole genera.</title>
        <authorList>
            <person name="Goeker M."/>
        </authorList>
    </citation>
    <scope>NUCLEOTIDE SEQUENCE [LARGE SCALE GENOMIC DNA]</scope>
    <source>
        <strain evidence="2 3">DSM 27267</strain>
    </source>
</reference>
<dbReference type="EMBL" id="PYGC01000001">
    <property type="protein sequence ID" value="PSK85419.1"/>
    <property type="molecule type" value="Genomic_DNA"/>
</dbReference>
<comment type="caution">
    <text evidence="2">The sequence shown here is derived from an EMBL/GenBank/DDBJ whole genome shotgun (WGS) entry which is preliminary data.</text>
</comment>
<name>A0A2P8CKC0_9BACT</name>
<evidence type="ECO:0000313" key="3">
    <source>
        <dbReference type="Proteomes" id="UP000240621"/>
    </source>
</evidence>